<evidence type="ECO:0000313" key="1">
    <source>
        <dbReference type="EMBL" id="MBB6173038.1"/>
    </source>
</evidence>
<proteinExistence type="predicted"/>
<protein>
    <recommendedName>
        <fullName evidence="3">DNA-binding protein</fullName>
    </recommendedName>
</protein>
<gene>
    <name evidence="1" type="ORF">HNR23_003098</name>
</gene>
<organism evidence="1 2">
    <name type="scientific">Nocardiopsis mwathae</name>
    <dbReference type="NCBI Taxonomy" id="1472723"/>
    <lineage>
        <taxon>Bacteria</taxon>
        <taxon>Bacillati</taxon>
        <taxon>Actinomycetota</taxon>
        <taxon>Actinomycetes</taxon>
        <taxon>Streptosporangiales</taxon>
        <taxon>Nocardiopsidaceae</taxon>
        <taxon>Nocardiopsis</taxon>
    </lineage>
</organism>
<dbReference type="RefSeq" id="WP_184076251.1">
    <property type="nucleotide sequence ID" value="NZ_JACHDS010000001.1"/>
</dbReference>
<dbReference type="EMBL" id="JACHDS010000001">
    <property type="protein sequence ID" value="MBB6173038.1"/>
    <property type="molecule type" value="Genomic_DNA"/>
</dbReference>
<dbReference type="AlphaFoldDB" id="A0A7W9YJ13"/>
<evidence type="ECO:0008006" key="3">
    <source>
        <dbReference type="Google" id="ProtNLM"/>
    </source>
</evidence>
<reference evidence="1 2" key="1">
    <citation type="submission" date="2020-08" db="EMBL/GenBank/DDBJ databases">
        <title>Sequencing the genomes of 1000 actinobacteria strains.</title>
        <authorList>
            <person name="Klenk H.-P."/>
        </authorList>
    </citation>
    <scope>NUCLEOTIDE SEQUENCE [LARGE SCALE GENOMIC DNA]</scope>
    <source>
        <strain evidence="1 2">DSM 46659</strain>
    </source>
</reference>
<comment type="caution">
    <text evidence="1">The sequence shown here is derived from an EMBL/GenBank/DDBJ whole genome shotgun (WGS) entry which is preliminary data.</text>
</comment>
<name>A0A7W9YJ13_9ACTN</name>
<evidence type="ECO:0000313" key="2">
    <source>
        <dbReference type="Proteomes" id="UP000546642"/>
    </source>
</evidence>
<accession>A0A7W9YJ13</accession>
<keyword evidence="2" id="KW-1185">Reference proteome</keyword>
<dbReference type="Proteomes" id="UP000546642">
    <property type="component" value="Unassembled WGS sequence"/>
</dbReference>
<sequence>MPTHDFTLLLDRLPSDEDYDRLFEAGCDDAQPETSGDACLLHFMREAPTLAMAVVTALRDAETAGFTVTGLRAEDLVTLEGIAARVGRSEEDVRRLSAGEDGPGDFPAPVTDAPWALYRWDQVAPWFEQHPEEGEGAATFERWIAAADHVIQARVLLVGDPSQDTLAEILHAA</sequence>